<evidence type="ECO:0000259" key="1">
    <source>
        <dbReference type="Pfam" id="PF00149"/>
    </source>
</evidence>
<dbReference type="Proteomes" id="UP000254866">
    <property type="component" value="Unassembled WGS sequence"/>
</dbReference>
<dbReference type="SUPFAM" id="SSF56300">
    <property type="entry name" value="Metallo-dependent phosphatases"/>
    <property type="match status" value="1"/>
</dbReference>
<dbReference type="Pfam" id="PF00149">
    <property type="entry name" value="Metallophos"/>
    <property type="match status" value="1"/>
</dbReference>
<dbReference type="InterPro" id="IPR004843">
    <property type="entry name" value="Calcineurin-like_PHP"/>
</dbReference>
<dbReference type="Gene3D" id="3.60.21.10">
    <property type="match status" value="1"/>
</dbReference>
<dbReference type="InterPro" id="IPR051693">
    <property type="entry name" value="UPF0046_metallophosphoest"/>
</dbReference>
<dbReference type="GO" id="GO:0016787">
    <property type="term" value="F:hydrolase activity"/>
    <property type="evidence" value="ECO:0007669"/>
    <property type="project" value="InterPro"/>
</dbReference>
<organism evidence="2 3">
    <name type="scientific">Venustampulla echinocandica</name>
    <dbReference type="NCBI Taxonomy" id="2656787"/>
    <lineage>
        <taxon>Eukaryota</taxon>
        <taxon>Fungi</taxon>
        <taxon>Dikarya</taxon>
        <taxon>Ascomycota</taxon>
        <taxon>Pezizomycotina</taxon>
        <taxon>Leotiomycetes</taxon>
        <taxon>Helotiales</taxon>
        <taxon>Pleuroascaceae</taxon>
        <taxon>Venustampulla</taxon>
    </lineage>
</organism>
<dbReference type="EMBL" id="NPIC01000002">
    <property type="protein sequence ID" value="RDL38819.1"/>
    <property type="molecule type" value="Genomic_DNA"/>
</dbReference>
<reference evidence="2 3" key="1">
    <citation type="journal article" date="2018" name="IMA Fungus">
        <title>IMA Genome-F 9: Draft genome sequence of Annulohypoxylon stygium, Aspergillus mulundensis, Berkeleyomyces basicola (syn. Thielaviopsis basicola), Ceratocystis smalleyi, two Cercospora beticola strains, Coleophoma cylindrospora, Fusarium fracticaudum, Phialophora cf. hyalina, and Morchella septimelata.</title>
        <authorList>
            <person name="Wingfield B.D."/>
            <person name="Bills G.F."/>
            <person name="Dong Y."/>
            <person name="Huang W."/>
            <person name="Nel W.J."/>
            <person name="Swalarsk-Parry B.S."/>
            <person name="Vaghefi N."/>
            <person name="Wilken P.M."/>
            <person name="An Z."/>
            <person name="de Beer Z.W."/>
            <person name="De Vos L."/>
            <person name="Chen L."/>
            <person name="Duong T.A."/>
            <person name="Gao Y."/>
            <person name="Hammerbacher A."/>
            <person name="Kikkert J.R."/>
            <person name="Li Y."/>
            <person name="Li H."/>
            <person name="Li K."/>
            <person name="Li Q."/>
            <person name="Liu X."/>
            <person name="Ma X."/>
            <person name="Naidoo K."/>
            <person name="Pethybridge S.J."/>
            <person name="Sun J."/>
            <person name="Steenkamp E.T."/>
            <person name="van der Nest M.A."/>
            <person name="van Wyk S."/>
            <person name="Wingfield M.J."/>
            <person name="Xiong C."/>
            <person name="Yue Q."/>
            <person name="Zhang X."/>
        </authorList>
    </citation>
    <scope>NUCLEOTIDE SEQUENCE [LARGE SCALE GENOMIC DNA]</scope>
    <source>
        <strain evidence="2 3">BP 5553</strain>
    </source>
</reference>
<dbReference type="GeneID" id="43596008"/>
<evidence type="ECO:0000313" key="3">
    <source>
        <dbReference type="Proteomes" id="UP000254866"/>
    </source>
</evidence>
<proteinExistence type="predicted"/>
<dbReference type="InterPro" id="IPR029052">
    <property type="entry name" value="Metallo-depent_PP-like"/>
</dbReference>
<evidence type="ECO:0000313" key="2">
    <source>
        <dbReference type="EMBL" id="RDL38819.1"/>
    </source>
</evidence>
<comment type="caution">
    <text evidence="2">The sequence shown here is derived from an EMBL/GenBank/DDBJ whole genome shotgun (WGS) entry which is preliminary data.</text>
</comment>
<dbReference type="PANTHER" id="PTHR12905:SF0">
    <property type="entry name" value="CALCINEURIN-LIKE PHOSPHOESTERASE DOMAIN-CONTAINING PROTEIN"/>
    <property type="match status" value="1"/>
</dbReference>
<sequence>MSTPTRIKTRIFILSDTLDFNYFSPKAGVLNLPLPKSDILLHCGDLTEYGDLPSLKKALQMLALIPAELKLVIPGNHDLSLDHDFCARQDMDQGNRERNVGGATKWMELHEQAIELMTQSDEVKRADVTYLTEGTHRFVLRSGTVVRVYANPYTPYPEASEPWAFQYRRDQDRFNLLPEDAGDGKHSIATNPVPDGEANIDIIMTHGPPRGILDECQIGNIGCENLLRAVSRARPSLLAHGHVHAGAGGMAISWDRDRKMRGDDATVWRERLQNPFPGAVEMGNAKSEGRSGEETLIVNASIMGDGYKARNKPWIVDLYLTTQEEA</sequence>
<dbReference type="AlphaFoldDB" id="A0A370TTF7"/>
<gene>
    <name evidence="2" type="ORF">BP5553_03159</name>
</gene>
<keyword evidence="3" id="KW-1185">Reference proteome</keyword>
<name>A0A370TTF7_9HELO</name>
<feature type="domain" description="Calcineurin-like phosphoesterase" evidence="1">
    <location>
        <begin position="10"/>
        <end position="245"/>
    </location>
</feature>
<dbReference type="PANTHER" id="PTHR12905">
    <property type="entry name" value="METALLOPHOSPHOESTERASE"/>
    <property type="match status" value="1"/>
</dbReference>
<dbReference type="OrthoDB" id="630188at2759"/>
<protein>
    <recommendedName>
        <fullName evidence="1">Calcineurin-like phosphoesterase domain-containing protein</fullName>
    </recommendedName>
</protein>
<dbReference type="RefSeq" id="XP_031871475.1">
    <property type="nucleotide sequence ID" value="XM_032011782.1"/>
</dbReference>
<accession>A0A370TTF7</accession>